<dbReference type="Proteomes" id="UP000248745">
    <property type="component" value="Unassembled WGS sequence"/>
</dbReference>
<gene>
    <name evidence="1" type="ORF">DN068_15765</name>
</gene>
<evidence type="ECO:0000313" key="2">
    <source>
        <dbReference type="Proteomes" id="UP000248745"/>
    </source>
</evidence>
<accession>A0A2W2A9D3</accession>
<reference evidence="1 2" key="1">
    <citation type="submission" date="2018-06" db="EMBL/GenBank/DDBJ databases">
        <title>Mucibacter soli gen. nov., sp. nov., a new member of the family Chitinophagaceae producing mucin.</title>
        <authorList>
            <person name="Kim M.-K."/>
            <person name="Park S."/>
            <person name="Kim T.-S."/>
            <person name="Joung Y."/>
            <person name="Han J.-H."/>
            <person name="Kim S.B."/>
        </authorList>
    </citation>
    <scope>NUCLEOTIDE SEQUENCE [LARGE SCALE GENOMIC DNA]</scope>
    <source>
        <strain evidence="1 2">R1-15</strain>
    </source>
</reference>
<keyword evidence="2" id="KW-1185">Reference proteome</keyword>
<sequence>MAVWAQKPKKEMKKPVTPPVAMKETQVYLGNSLLSGGEITKHQFDSLVAQGLKTDMGVGTVSGFTFSYAERGIFEDSVGNPIERVELLSEVCKGDTLPAYLKSSLVERSKRGDTAYFEHVAVRTVDGAVVPGKSMKFVLTK</sequence>
<dbReference type="AlphaFoldDB" id="A0A2W2A9D3"/>
<protein>
    <submittedName>
        <fullName evidence="1">Uncharacterized protein</fullName>
    </submittedName>
</protein>
<name>A0A2W2A9D3_9BACT</name>
<organism evidence="1 2">
    <name type="scientific">Taibaiella soli</name>
    <dbReference type="NCBI Taxonomy" id="1649169"/>
    <lineage>
        <taxon>Bacteria</taxon>
        <taxon>Pseudomonadati</taxon>
        <taxon>Bacteroidota</taxon>
        <taxon>Chitinophagia</taxon>
        <taxon>Chitinophagales</taxon>
        <taxon>Chitinophagaceae</taxon>
        <taxon>Taibaiella</taxon>
    </lineage>
</organism>
<dbReference type="EMBL" id="QKTW01000021">
    <property type="protein sequence ID" value="PZF71965.1"/>
    <property type="molecule type" value="Genomic_DNA"/>
</dbReference>
<proteinExistence type="predicted"/>
<evidence type="ECO:0000313" key="1">
    <source>
        <dbReference type="EMBL" id="PZF71965.1"/>
    </source>
</evidence>
<comment type="caution">
    <text evidence="1">The sequence shown here is derived from an EMBL/GenBank/DDBJ whole genome shotgun (WGS) entry which is preliminary data.</text>
</comment>